<dbReference type="AlphaFoldDB" id="A0A225VIC1"/>
<gene>
    <name evidence="2" type="ORF">PHMEG_00023355</name>
</gene>
<dbReference type="EMBL" id="NBNE01004820">
    <property type="protein sequence ID" value="OWZ04699.1"/>
    <property type="molecule type" value="Genomic_DNA"/>
</dbReference>
<proteinExistence type="predicted"/>
<dbReference type="Proteomes" id="UP000198211">
    <property type="component" value="Unassembled WGS sequence"/>
</dbReference>
<comment type="caution">
    <text evidence="2">The sequence shown here is derived from an EMBL/GenBank/DDBJ whole genome shotgun (WGS) entry which is preliminary data.</text>
</comment>
<protein>
    <submittedName>
        <fullName evidence="2">Uncharacterized protein</fullName>
    </submittedName>
</protein>
<feature type="compositionally biased region" description="Low complexity" evidence="1">
    <location>
        <begin position="99"/>
        <end position="109"/>
    </location>
</feature>
<feature type="region of interest" description="Disordered" evidence="1">
    <location>
        <begin position="99"/>
        <end position="162"/>
    </location>
</feature>
<organism evidence="2 3">
    <name type="scientific">Phytophthora megakarya</name>
    <dbReference type="NCBI Taxonomy" id="4795"/>
    <lineage>
        <taxon>Eukaryota</taxon>
        <taxon>Sar</taxon>
        <taxon>Stramenopiles</taxon>
        <taxon>Oomycota</taxon>
        <taxon>Peronosporomycetes</taxon>
        <taxon>Peronosporales</taxon>
        <taxon>Peronosporaceae</taxon>
        <taxon>Phytophthora</taxon>
    </lineage>
</organism>
<evidence type="ECO:0000313" key="2">
    <source>
        <dbReference type="EMBL" id="OWZ04699.1"/>
    </source>
</evidence>
<evidence type="ECO:0000313" key="3">
    <source>
        <dbReference type="Proteomes" id="UP000198211"/>
    </source>
</evidence>
<accession>A0A225VIC1</accession>
<evidence type="ECO:0000256" key="1">
    <source>
        <dbReference type="SAM" id="MobiDB-lite"/>
    </source>
</evidence>
<feature type="compositionally biased region" description="Acidic residues" evidence="1">
    <location>
        <begin position="129"/>
        <end position="138"/>
    </location>
</feature>
<name>A0A225VIC1_9STRA</name>
<reference evidence="3" key="1">
    <citation type="submission" date="2017-03" db="EMBL/GenBank/DDBJ databases">
        <title>Phytopthora megakarya and P. palmivora, two closely related causual agents of cacao black pod achieved similar genome size and gene model numbers by different mechanisms.</title>
        <authorList>
            <person name="Ali S."/>
            <person name="Shao J."/>
            <person name="Larry D.J."/>
            <person name="Kronmiller B."/>
            <person name="Shen D."/>
            <person name="Strem M.D."/>
            <person name="Melnick R.L."/>
            <person name="Guiltinan M.J."/>
            <person name="Tyler B.M."/>
            <person name="Meinhardt L.W."/>
            <person name="Bailey B.A."/>
        </authorList>
    </citation>
    <scope>NUCLEOTIDE SEQUENCE [LARGE SCALE GENOMIC DNA]</scope>
    <source>
        <strain evidence="3">zdho120</strain>
    </source>
</reference>
<sequence>MAVFEKVFQTLRLERDQEREANKSLQSFLVGRLKKQAECQGVCDNGLKLVPEVTIQLKPMVPPEVKTLYATQTQAALRDLNQTKENVVRATTAKATTTTAVNAEATTNVQKGTYGGQASQPPEKRGPSDDEPSDDDNDSDKKSGDSDSDSSSFEDLASGTQVRATGQGTIMFNPIVNITALEDFEEKQPLAVRMRWLEKFQSLAVMGR</sequence>
<keyword evidence="3" id="KW-1185">Reference proteome</keyword>